<evidence type="ECO:0000313" key="2">
    <source>
        <dbReference type="Proteomes" id="UP000001631"/>
    </source>
</evidence>
<name>C0NRI6_AJECG</name>
<dbReference type="Proteomes" id="UP000001631">
    <property type="component" value="Unassembled WGS sequence"/>
</dbReference>
<reference evidence="1" key="1">
    <citation type="submission" date="2009-02" db="EMBL/GenBank/DDBJ databases">
        <title>The Genome Sequence of Ajellomyces capsulatus strain G186AR.</title>
        <authorList>
            <consortium name="The Broad Institute Genome Sequencing Platform"/>
            <person name="Champion M."/>
            <person name="Cuomo C."/>
            <person name="Ma L.-J."/>
            <person name="Henn M.R."/>
            <person name="Sil A."/>
            <person name="Goldman B."/>
            <person name="Young S.K."/>
            <person name="Kodira C.D."/>
            <person name="Zeng Q."/>
            <person name="Koehrsen M."/>
            <person name="Alvarado L."/>
            <person name="Berlin A."/>
            <person name="Borenstein D."/>
            <person name="Chen Z."/>
            <person name="Engels R."/>
            <person name="Freedman E."/>
            <person name="Gellesch M."/>
            <person name="Goldberg J."/>
            <person name="Griggs A."/>
            <person name="Gujja S."/>
            <person name="Heiman D."/>
            <person name="Hepburn T."/>
            <person name="Howarth C."/>
            <person name="Jen D."/>
            <person name="Larson L."/>
            <person name="Lewis B."/>
            <person name="Mehta T."/>
            <person name="Park D."/>
            <person name="Pearson M."/>
            <person name="Roberts A."/>
            <person name="Saif S."/>
            <person name="Shea T."/>
            <person name="Shenoy N."/>
            <person name="Sisk P."/>
            <person name="Stolte C."/>
            <person name="Sykes S."/>
            <person name="Walk T."/>
            <person name="White J."/>
            <person name="Yandava C."/>
            <person name="Klein B."/>
            <person name="McEwen J.G."/>
            <person name="Puccia R."/>
            <person name="Goldman G.H."/>
            <person name="Felipe M.S."/>
            <person name="Nino-Vega G."/>
            <person name="San-Blas G."/>
            <person name="Taylor J."/>
            <person name="Mendoza L."/>
            <person name="Galagan J."/>
            <person name="Nusbaum C."/>
            <person name="Birren B."/>
        </authorList>
    </citation>
    <scope>NUCLEOTIDE SEQUENCE</scope>
    <source>
        <strain evidence="1">G186AR</strain>
    </source>
</reference>
<keyword evidence="2" id="KW-1185">Reference proteome</keyword>
<evidence type="ECO:0000313" key="1">
    <source>
        <dbReference type="EMBL" id="EEH06300.1"/>
    </source>
</evidence>
<dbReference type="InParanoid" id="C0NRI6"/>
<proteinExistence type="predicted"/>
<dbReference type="HOGENOM" id="CLU_2132819_0_0_1"/>
<gene>
    <name evidence="1" type="ORF">HCBG_05616</name>
</gene>
<dbReference type="VEuPathDB" id="FungiDB:I7I50_03588"/>
<dbReference type="EMBL" id="GG663369">
    <property type="protein sequence ID" value="EEH06300.1"/>
    <property type="molecule type" value="Genomic_DNA"/>
</dbReference>
<protein>
    <submittedName>
        <fullName evidence="1">Uncharacterized protein</fullName>
    </submittedName>
</protein>
<dbReference type="AlphaFoldDB" id="C0NRI6"/>
<dbReference type="RefSeq" id="XP_045286781.1">
    <property type="nucleotide sequence ID" value="XM_045432665.1"/>
</dbReference>
<sequence>MFAKLSFGAARHRSRRECRVGGWVGGWVGQPNKKPGHEKLAGGAYFQGSKDLSLAEEKRQPTSAAVIANSSRETDVSHQRQNPLKVMIAMVAIVCILDALPDHKTCGMSLHAK</sequence>
<dbReference type="GeneID" id="69038632"/>
<accession>C0NRI6</accession>
<organism evidence="1 2">
    <name type="scientific">Ajellomyces capsulatus (strain G186AR / H82 / ATCC MYA-2454 / RMSCC 2432)</name>
    <name type="common">Darling's disease fungus</name>
    <name type="synonym">Histoplasma capsulatum</name>
    <dbReference type="NCBI Taxonomy" id="447093"/>
    <lineage>
        <taxon>Eukaryota</taxon>
        <taxon>Fungi</taxon>
        <taxon>Dikarya</taxon>
        <taxon>Ascomycota</taxon>
        <taxon>Pezizomycotina</taxon>
        <taxon>Eurotiomycetes</taxon>
        <taxon>Eurotiomycetidae</taxon>
        <taxon>Onygenales</taxon>
        <taxon>Ajellomycetaceae</taxon>
        <taxon>Histoplasma</taxon>
    </lineage>
</organism>